<evidence type="ECO:0000256" key="3">
    <source>
        <dbReference type="ARBA" id="ARBA00023015"/>
    </source>
</evidence>
<keyword evidence="5 7" id="KW-0238">DNA-binding</keyword>
<organism evidence="12 13">
    <name type="scientific">Actinophytocola algeriensis</name>
    <dbReference type="NCBI Taxonomy" id="1768010"/>
    <lineage>
        <taxon>Bacteria</taxon>
        <taxon>Bacillati</taxon>
        <taxon>Actinomycetota</taxon>
        <taxon>Actinomycetes</taxon>
        <taxon>Pseudonocardiales</taxon>
        <taxon>Pseudonocardiaceae</taxon>
    </lineage>
</organism>
<dbReference type="PROSITE" id="PS01063">
    <property type="entry name" value="SIGMA70_ECF"/>
    <property type="match status" value="1"/>
</dbReference>
<dbReference type="Gene3D" id="1.10.1740.10">
    <property type="match status" value="1"/>
</dbReference>
<comment type="caution">
    <text evidence="12">The sequence shown here is derived from an EMBL/GenBank/DDBJ whole genome shotgun (WGS) entry which is preliminary data.</text>
</comment>
<dbReference type="SUPFAM" id="SSF54427">
    <property type="entry name" value="NTF2-like"/>
    <property type="match status" value="1"/>
</dbReference>
<dbReference type="Pfam" id="PF08281">
    <property type="entry name" value="Sigma70_r4_2"/>
    <property type="match status" value="1"/>
</dbReference>
<evidence type="ECO:0000256" key="7">
    <source>
        <dbReference type="RuleBase" id="RU000716"/>
    </source>
</evidence>
<dbReference type="AlphaFoldDB" id="A0A7W7QBY9"/>
<comment type="subunit">
    <text evidence="2">Interacts transiently with the RNA polymerase catalytic core formed by RpoA, RpoB, RpoC and RpoZ (2 alpha, 1 beta, 1 beta' and 1 omega subunit) to form the RNA polymerase holoenzyme that can initiate transcription.</text>
</comment>
<dbReference type="InterPro" id="IPR014305">
    <property type="entry name" value="RNA_pol_sigma-G_actinobac"/>
</dbReference>
<dbReference type="SUPFAM" id="SSF88946">
    <property type="entry name" value="Sigma2 domain of RNA polymerase sigma factors"/>
    <property type="match status" value="1"/>
</dbReference>
<evidence type="ECO:0000259" key="11">
    <source>
        <dbReference type="Pfam" id="PF12680"/>
    </source>
</evidence>
<dbReference type="InterPro" id="IPR032710">
    <property type="entry name" value="NTF2-like_dom_sf"/>
</dbReference>
<proteinExistence type="inferred from homology"/>
<dbReference type="InterPro" id="IPR036388">
    <property type="entry name" value="WH-like_DNA-bd_sf"/>
</dbReference>
<evidence type="ECO:0000256" key="6">
    <source>
        <dbReference type="ARBA" id="ARBA00023163"/>
    </source>
</evidence>
<dbReference type="Proteomes" id="UP000520767">
    <property type="component" value="Unassembled WGS sequence"/>
</dbReference>
<protein>
    <recommendedName>
        <fullName evidence="7">RNA polymerase sigma factor</fullName>
    </recommendedName>
</protein>
<evidence type="ECO:0000313" key="13">
    <source>
        <dbReference type="Proteomes" id="UP000520767"/>
    </source>
</evidence>
<dbReference type="InterPro" id="IPR014284">
    <property type="entry name" value="RNA_pol_sigma-70_dom"/>
</dbReference>
<dbReference type="InterPro" id="IPR039425">
    <property type="entry name" value="RNA_pol_sigma-70-like"/>
</dbReference>
<dbReference type="GO" id="GO:0006352">
    <property type="term" value="P:DNA-templated transcription initiation"/>
    <property type="evidence" value="ECO:0007669"/>
    <property type="project" value="InterPro"/>
</dbReference>
<evidence type="ECO:0000256" key="1">
    <source>
        <dbReference type="ARBA" id="ARBA00010641"/>
    </source>
</evidence>
<keyword evidence="6 7" id="KW-0804">Transcription</keyword>
<dbReference type="PANTHER" id="PTHR43133:SF65">
    <property type="entry name" value="ECF RNA POLYMERASE SIGMA FACTOR SIGG"/>
    <property type="match status" value="1"/>
</dbReference>
<gene>
    <name evidence="12" type="ORF">FHR82_007009</name>
</gene>
<evidence type="ECO:0000256" key="4">
    <source>
        <dbReference type="ARBA" id="ARBA00023082"/>
    </source>
</evidence>
<comment type="similarity">
    <text evidence="1 7">Belongs to the sigma-70 factor family. ECF subfamily.</text>
</comment>
<dbReference type="NCBIfam" id="NF006089">
    <property type="entry name" value="PRK08241.1"/>
    <property type="match status" value="1"/>
</dbReference>
<evidence type="ECO:0000256" key="2">
    <source>
        <dbReference type="ARBA" id="ARBA00011344"/>
    </source>
</evidence>
<feature type="domain" description="SnoaL-like" evidence="11">
    <location>
        <begin position="275"/>
        <end position="375"/>
    </location>
</feature>
<dbReference type="InterPro" id="IPR037401">
    <property type="entry name" value="SnoaL-like"/>
</dbReference>
<feature type="domain" description="RNA polymerase sigma-70 region 2" evidence="9">
    <location>
        <begin position="79"/>
        <end position="146"/>
    </location>
</feature>
<reference evidence="12 13" key="1">
    <citation type="submission" date="2020-08" db="EMBL/GenBank/DDBJ databases">
        <title>Genomic Encyclopedia of Type Strains, Phase III (KMG-III): the genomes of soil and plant-associated and newly described type strains.</title>
        <authorList>
            <person name="Whitman W."/>
        </authorList>
    </citation>
    <scope>NUCLEOTIDE SEQUENCE [LARGE SCALE GENOMIC DNA]</scope>
    <source>
        <strain evidence="12 13">CECT 8960</strain>
    </source>
</reference>
<accession>A0A7W7QBY9</accession>
<dbReference type="CDD" id="cd06171">
    <property type="entry name" value="Sigma70_r4"/>
    <property type="match status" value="1"/>
</dbReference>
<evidence type="ECO:0000259" key="10">
    <source>
        <dbReference type="Pfam" id="PF08281"/>
    </source>
</evidence>
<feature type="domain" description="RNA polymerase sigma factor 70 region 4 type 2" evidence="10">
    <location>
        <begin position="199"/>
        <end position="246"/>
    </location>
</feature>
<dbReference type="InterPro" id="IPR013325">
    <property type="entry name" value="RNA_pol_sigma_r2"/>
</dbReference>
<evidence type="ECO:0000256" key="8">
    <source>
        <dbReference type="SAM" id="MobiDB-lite"/>
    </source>
</evidence>
<keyword evidence="4 7" id="KW-0731">Sigma factor</keyword>
<dbReference type="InterPro" id="IPR000838">
    <property type="entry name" value="RNA_pol_sigma70_ECF_CS"/>
</dbReference>
<dbReference type="InterPro" id="IPR013249">
    <property type="entry name" value="RNA_pol_sigma70_r4_t2"/>
</dbReference>
<dbReference type="GO" id="GO:0006950">
    <property type="term" value="P:response to stress"/>
    <property type="evidence" value="ECO:0007669"/>
    <property type="project" value="UniProtKB-ARBA"/>
</dbReference>
<dbReference type="GO" id="GO:0003677">
    <property type="term" value="F:DNA binding"/>
    <property type="evidence" value="ECO:0007669"/>
    <property type="project" value="UniProtKB-KW"/>
</dbReference>
<dbReference type="SUPFAM" id="SSF88659">
    <property type="entry name" value="Sigma3 and sigma4 domains of RNA polymerase sigma factors"/>
    <property type="match status" value="1"/>
</dbReference>
<sequence length="399" mass="44292">MYCSAACRQKAYRARRSTTSSASSVDSFGSLGPVHRVIADMSLRMQLLAVEPARDSSPAAEPVAEKSQENASEGTFADLVEPYRREIQAYCYRMLGSYDDAEDLVQDVFLRAWRGQDGFAGRASVRTWLYKIATNACMDFLRRNQRQVQRYEPVPGFDSGAGEGPERVPWLQPYPDQLLDLDTAPDSAAVSRETLELVFLTAIQHLPPRQRAVLLLRDVLDWSAAEAAEQLDVTVATVNNDLQRARPVLRDRLPARRAEWTSATGPTPEEKAILERYMAAALGGDVDSMAELLADETILTMPPNPLWFVGRDAIVKFLRPSFEPGSPGYVGAWRSLPTSANRQPAVAHYLRRPGTAVFRAQVFDVLRIEGGRITQITAFEPHLFPAFGLPLKLPPPPLP</sequence>
<dbReference type="Gene3D" id="3.10.450.50">
    <property type="match status" value="1"/>
</dbReference>
<keyword evidence="3 7" id="KW-0805">Transcription regulation</keyword>
<dbReference type="EMBL" id="JACHJQ010000008">
    <property type="protein sequence ID" value="MBB4910750.1"/>
    <property type="molecule type" value="Genomic_DNA"/>
</dbReference>
<dbReference type="InterPro" id="IPR007627">
    <property type="entry name" value="RNA_pol_sigma70_r2"/>
</dbReference>
<keyword evidence="13" id="KW-1185">Reference proteome</keyword>
<dbReference type="RefSeq" id="WP_311771417.1">
    <property type="nucleotide sequence ID" value="NZ_JACHJQ010000008.1"/>
</dbReference>
<dbReference type="Pfam" id="PF04542">
    <property type="entry name" value="Sigma70_r2"/>
    <property type="match status" value="1"/>
</dbReference>
<dbReference type="NCBIfam" id="TIGR02937">
    <property type="entry name" value="sigma70-ECF"/>
    <property type="match status" value="1"/>
</dbReference>
<name>A0A7W7QBY9_9PSEU</name>
<dbReference type="InterPro" id="IPR013324">
    <property type="entry name" value="RNA_pol_sigma_r3/r4-like"/>
</dbReference>
<evidence type="ECO:0000259" key="9">
    <source>
        <dbReference type="Pfam" id="PF04542"/>
    </source>
</evidence>
<dbReference type="NCBIfam" id="TIGR02960">
    <property type="entry name" value="SigX5"/>
    <property type="match status" value="1"/>
</dbReference>
<dbReference type="Pfam" id="PF12680">
    <property type="entry name" value="SnoaL_2"/>
    <property type="match status" value="1"/>
</dbReference>
<feature type="region of interest" description="Disordered" evidence="8">
    <location>
        <begin position="56"/>
        <end position="75"/>
    </location>
</feature>
<evidence type="ECO:0000313" key="12">
    <source>
        <dbReference type="EMBL" id="MBB4910750.1"/>
    </source>
</evidence>
<evidence type="ECO:0000256" key="5">
    <source>
        <dbReference type="ARBA" id="ARBA00023125"/>
    </source>
</evidence>
<dbReference type="GO" id="GO:0016987">
    <property type="term" value="F:sigma factor activity"/>
    <property type="evidence" value="ECO:0007669"/>
    <property type="project" value="UniProtKB-KW"/>
</dbReference>
<dbReference type="Gene3D" id="1.10.10.10">
    <property type="entry name" value="Winged helix-like DNA-binding domain superfamily/Winged helix DNA-binding domain"/>
    <property type="match status" value="1"/>
</dbReference>
<dbReference type="PANTHER" id="PTHR43133">
    <property type="entry name" value="RNA POLYMERASE ECF-TYPE SIGMA FACTO"/>
    <property type="match status" value="1"/>
</dbReference>